<reference evidence="2 3" key="1">
    <citation type="journal article" date="2023" name="Plants (Basel)">
        <title>Bridging the Gap: Combining Genomics and Transcriptomics Approaches to Understand Stylosanthes scabra, an Orphan Legume from the Brazilian Caatinga.</title>
        <authorList>
            <person name="Ferreira-Neto J.R.C."/>
            <person name="da Silva M.D."/>
            <person name="Binneck E."/>
            <person name="de Melo N.F."/>
            <person name="da Silva R.H."/>
            <person name="de Melo A.L.T.M."/>
            <person name="Pandolfi V."/>
            <person name="Bustamante F.O."/>
            <person name="Brasileiro-Vidal A.C."/>
            <person name="Benko-Iseppon A.M."/>
        </authorList>
    </citation>
    <scope>NUCLEOTIDE SEQUENCE [LARGE SCALE GENOMIC DNA]</scope>
    <source>
        <tissue evidence="2">Leaves</tissue>
    </source>
</reference>
<evidence type="ECO:0000313" key="3">
    <source>
        <dbReference type="Proteomes" id="UP001341840"/>
    </source>
</evidence>
<dbReference type="Proteomes" id="UP001341840">
    <property type="component" value="Unassembled WGS sequence"/>
</dbReference>
<feature type="region of interest" description="Disordered" evidence="1">
    <location>
        <begin position="76"/>
        <end position="103"/>
    </location>
</feature>
<name>A0ABU6QT63_9FABA</name>
<sequence>MSKTWPKHDILKGKGSLTSPPHITFGPRFLPSPNVAHAAKLTMPITIPKLTQENLEQARSRLNILKISSQAHTQAPKFDPRFWKSKNMTSPHTTSRPHLSHVWPSPNVRKATHPKLSPLNTQGHVWTKFQTWPKRDFHSLSQGP</sequence>
<organism evidence="2 3">
    <name type="scientific">Stylosanthes scabra</name>
    <dbReference type="NCBI Taxonomy" id="79078"/>
    <lineage>
        <taxon>Eukaryota</taxon>
        <taxon>Viridiplantae</taxon>
        <taxon>Streptophyta</taxon>
        <taxon>Embryophyta</taxon>
        <taxon>Tracheophyta</taxon>
        <taxon>Spermatophyta</taxon>
        <taxon>Magnoliopsida</taxon>
        <taxon>eudicotyledons</taxon>
        <taxon>Gunneridae</taxon>
        <taxon>Pentapetalae</taxon>
        <taxon>rosids</taxon>
        <taxon>fabids</taxon>
        <taxon>Fabales</taxon>
        <taxon>Fabaceae</taxon>
        <taxon>Papilionoideae</taxon>
        <taxon>50 kb inversion clade</taxon>
        <taxon>dalbergioids sensu lato</taxon>
        <taxon>Dalbergieae</taxon>
        <taxon>Pterocarpus clade</taxon>
        <taxon>Stylosanthes</taxon>
    </lineage>
</organism>
<evidence type="ECO:0000256" key="1">
    <source>
        <dbReference type="SAM" id="MobiDB-lite"/>
    </source>
</evidence>
<protein>
    <submittedName>
        <fullName evidence="2">Uncharacterized protein</fullName>
    </submittedName>
</protein>
<feature type="compositionally biased region" description="Polar residues" evidence="1">
    <location>
        <begin position="86"/>
        <end position="97"/>
    </location>
</feature>
<keyword evidence="3" id="KW-1185">Reference proteome</keyword>
<gene>
    <name evidence="2" type="ORF">PIB30_088524</name>
</gene>
<accession>A0ABU6QT63</accession>
<comment type="caution">
    <text evidence="2">The sequence shown here is derived from an EMBL/GenBank/DDBJ whole genome shotgun (WGS) entry which is preliminary data.</text>
</comment>
<dbReference type="EMBL" id="JASCZI010001610">
    <property type="protein sequence ID" value="MED6115240.1"/>
    <property type="molecule type" value="Genomic_DNA"/>
</dbReference>
<evidence type="ECO:0000313" key="2">
    <source>
        <dbReference type="EMBL" id="MED6115240.1"/>
    </source>
</evidence>
<proteinExistence type="predicted"/>